<dbReference type="CDD" id="cd17557">
    <property type="entry name" value="REC_Rcp-like"/>
    <property type="match status" value="1"/>
</dbReference>
<protein>
    <submittedName>
        <fullName evidence="3">Two-component system response regulator</fullName>
    </submittedName>
</protein>
<dbReference type="GO" id="GO:0000160">
    <property type="term" value="P:phosphorelay signal transduction system"/>
    <property type="evidence" value="ECO:0007669"/>
    <property type="project" value="InterPro"/>
</dbReference>
<dbReference type="PANTHER" id="PTHR44520">
    <property type="entry name" value="RESPONSE REGULATOR RCP1-RELATED"/>
    <property type="match status" value="1"/>
</dbReference>
<accession>A0A562VG00</accession>
<feature type="modified residue" description="4-aspartylphosphate" evidence="1">
    <location>
        <position position="66"/>
    </location>
</feature>
<dbReference type="PANTHER" id="PTHR44520:SF1">
    <property type="entry name" value="TWO-COMPONENT SYSTEM REGULATORY PROTEIN"/>
    <property type="match status" value="1"/>
</dbReference>
<evidence type="ECO:0000256" key="1">
    <source>
        <dbReference type="PROSITE-ProRule" id="PRU00169"/>
    </source>
</evidence>
<dbReference type="EMBL" id="VLLN01000024">
    <property type="protein sequence ID" value="TWJ16853.1"/>
    <property type="molecule type" value="Genomic_DNA"/>
</dbReference>
<keyword evidence="4" id="KW-1185">Reference proteome</keyword>
<evidence type="ECO:0000313" key="3">
    <source>
        <dbReference type="EMBL" id="TWJ16853.1"/>
    </source>
</evidence>
<dbReference type="InterPro" id="IPR052893">
    <property type="entry name" value="TCS_response_regulator"/>
</dbReference>
<gene>
    <name evidence="3" type="ORF">JN12_03212</name>
</gene>
<organism evidence="3 4">
    <name type="scientific">Geobacter argillaceus</name>
    <dbReference type="NCBI Taxonomy" id="345631"/>
    <lineage>
        <taxon>Bacteria</taxon>
        <taxon>Pseudomonadati</taxon>
        <taxon>Thermodesulfobacteriota</taxon>
        <taxon>Desulfuromonadia</taxon>
        <taxon>Geobacterales</taxon>
        <taxon>Geobacteraceae</taxon>
        <taxon>Geobacter</taxon>
    </lineage>
</organism>
<dbReference type="Proteomes" id="UP000319449">
    <property type="component" value="Unassembled WGS sequence"/>
</dbReference>
<keyword evidence="1" id="KW-0597">Phosphoprotein</keyword>
<evidence type="ECO:0000313" key="4">
    <source>
        <dbReference type="Proteomes" id="UP000319449"/>
    </source>
</evidence>
<dbReference type="AlphaFoldDB" id="A0A562VG00"/>
<dbReference type="RefSeq" id="WP_145024611.1">
    <property type="nucleotide sequence ID" value="NZ_VLLN01000024.1"/>
</dbReference>
<dbReference type="Pfam" id="PF00072">
    <property type="entry name" value="Response_reg"/>
    <property type="match status" value="1"/>
</dbReference>
<dbReference type="PROSITE" id="PS50110">
    <property type="entry name" value="RESPONSE_REGULATORY"/>
    <property type="match status" value="1"/>
</dbReference>
<sequence>MNMNDFPILLVEDHPDDAFLTLHALSKLDISNVMVKKNGVSAFNHLRQALEGDRTGSHLPRVLLVDINLPRLNGIDFIRILRRTEHLANLPVVVLTSSSRERDKNECLELGITAYLNKPLDHIAFAHVMKEAFGSRYEHCSRFDTTQYHAPLRFGNASDRIELKDF</sequence>
<proteinExistence type="predicted"/>
<dbReference type="Gene3D" id="3.40.50.2300">
    <property type="match status" value="1"/>
</dbReference>
<dbReference type="SUPFAM" id="SSF52172">
    <property type="entry name" value="CheY-like"/>
    <property type="match status" value="1"/>
</dbReference>
<dbReference type="OrthoDB" id="9793549at2"/>
<dbReference type="InterPro" id="IPR001789">
    <property type="entry name" value="Sig_transdc_resp-reg_receiver"/>
</dbReference>
<dbReference type="InterPro" id="IPR011006">
    <property type="entry name" value="CheY-like_superfamily"/>
</dbReference>
<evidence type="ECO:0000259" key="2">
    <source>
        <dbReference type="PROSITE" id="PS50110"/>
    </source>
</evidence>
<name>A0A562VG00_9BACT</name>
<comment type="caution">
    <text evidence="3">The sequence shown here is derived from an EMBL/GenBank/DDBJ whole genome shotgun (WGS) entry which is preliminary data.</text>
</comment>
<dbReference type="SMART" id="SM00448">
    <property type="entry name" value="REC"/>
    <property type="match status" value="1"/>
</dbReference>
<reference evidence="3 4" key="1">
    <citation type="submission" date="2019-07" db="EMBL/GenBank/DDBJ databases">
        <title>Genomic Encyclopedia of Archaeal and Bacterial Type Strains, Phase II (KMG-II): from individual species to whole genera.</title>
        <authorList>
            <person name="Goeker M."/>
        </authorList>
    </citation>
    <scope>NUCLEOTIDE SEQUENCE [LARGE SCALE GENOMIC DNA]</scope>
    <source>
        <strain evidence="3 4">ATCC BAA-1139</strain>
    </source>
</reference>
<feature type="domain" description="Response regulatory" evidence="2">
    <location>
        <begin position="7"/>
        <end position="133"/>
    </location>
</feature>